<dbReference type="InterPro" id="IPR011008">
    <property type="entry name" value="Dimeric_a/b-barrel"/>
</dbReference>
<dbReference type="GO" id="GO:0004497">
    <property type="term" value="F:monooxygenase activity"/>
    <property type="evidence" value="ECO:0007669"/>
    <property type="project" value="UniProtKB-KW"/>
</dbReference>
<organism evidence="2 3">
    <name type="scientific">Allofranklinella schreckenbergeri</name>
    <dbReference type="NCBI Taxonomy" id="1076744"/>
    <lineage>
        <taxon>Bacteria</taxon>
        <taxon>Pseudomonadati</taxon>
        <taxon>Pseudomonadota</taxon>
        <taxon>Betaproteobacteria</taxon>
        <taxon>Burkholderiales</taxon>
        <taxon>Comamonadaceae</taxon>
        <taxon>Allofranklinella</taxon>
    </lineage>
</organism>
<dbReference type="PROSITE" id="PS51725">
    <property type="entry name" value="ABM"/>
    <property type="match status" value="1"/>
</dbReference>
<dbReference type="EMBL" id="RDQL01000002">
    <property type="protein sequence ID" value="RMX02054.1"/>
    <property type="molecule type" value="Genomic_DNA"/>
</dbReference>
<gene>
    <name evidence="2" type="ORF">EBQ25_02160</name>
</gene>
<comment type="caution">
    <text evidence="2">The sequence shown here is derived from an EMBL/GenBank/DDBJ whole genome shotgun (WGS) entry which is preliminary data.</text>
</comment>
<reference evidence="2 3" key="1">
    <citation type="submission" date="2018-10" db="EMBL/GenBank/DDBJ databases">
        <title>Comamonadaceae CDC group NO-1 genome sequencing and assembly.</title>
        <authorList>
            <person name="Bernier A.-M."/>
            <person name="Bernard K."/>
        </authorList>
    </citation>
    <scope>NUCLEOTIDE SEQUENCE [LARGE SCALE GENOMIC DNA]</scope>
    <source>
        <strain evidence="2 3">NML161473</strain>
    </source>
</reference>
<sequence length="109" mass="12389">MSTPPDRRAVLEAAPLHVKPGEAAAFEAAFAQAQAIIAAMPGYLGHELQRCIEHENHYLLLVRWQTLEDHTQGFRGSAQYQQWKALLHHFYDPFPTVLHYRPVLGNAIF</sequence>
<dbReference type="Proteomes" id="UP000267035">
    <property type="component" value="Unassembled WGS sequence"/>
</dbReference>
<dbReference type="SUPFAM" id="SSF54909">
    <property type="entry name" value="Dimeric alpha+beta barrel"/>
    <property type="match status" value="1"/>
</dbReference>
<keyword evidence="2" id="KW-0503">Monooxygenase</keyword>
<keyword evidence="3" id="KW-1185">Reference proteome</keyword>
<evidence type="ECO:0000313" key="2">
    <source>
        <dbReference type="EMBL" id="RMX02054.1"/>
    </source>
</evidence>
<keyword evidence="2" id="KW-0560">Oxidoreductase</keyword>
<evidence type="ECO:0000259" key="1">
    <source>
        <dbReference type="PROSITE" id="PS51725"/>
    </source>
</evidence>
<dbReference type="InterPro" id="IPR050404">
    <property type="entry name" value="Heme-degrading_MO"/>
</dbReference>
<evidence type="ECO:0000313" key="3">
    <source>
        <dbReference type="Proteomes" id="UP000267035"/>
    </source>
</evidence>
<dbReference type="Pfam" id="PF03992">
    <property type="entry name" value="ABM"/>
    <property type="match status" value="1"/>
</dbReference>
<name>A0A3M6QG37_9BURK</name>
<feature type="domain" description="ABM" evidence="1">
    <location>
        <begin position="10"/>
        <end position="104"/>
    </location>
</feature>
<dbReference type="Gene3D" id="3.30.70.100">
    <property type="match status" value="1"/>
</dbReference>
<dbReference type="PANTHER" id="PTHR34474">
    <property type="entry name" value="SIGNAL TRANSDUCTION PROTEIN TRAP"/>
    <property type="match status" value="1"/>
</dbReference>
<proteinExistence type="predicted"/>
<dbReference type="PANTHER" id="PTHR34474:SF2">
    <property type="entry name" value="SIGNAL TRANSDUCTION PROTEIN TRAP"/>
    <property type="match status" value="1"/>
</dbReference>
<dbReference type="InterPro" id="IPR007138">
    <property type="entry name" value="ABM_dom"/>
</dbReference>
<dbReference type="AlphaFoldDB" id="A0A3M6QG37"/>
<accession>A0A3M6QG37</accession>
<protein>
    <submittedName>
        <fullName evidence="2">Antibiotic biosynthesis monooxygenase</fullName>
    </submittedName>
</protein>